<evidence type="ECO:0000256" key="1">
    <source>
        <dbReference type="ARBA" id="ARBA00006484"/>
    </source>
</evidence>
<dbReference type="EMBL" id="JAVRRJ010000012">
    <property type="protein sequence ID" value="KAK5080680.1"/>
    <property type="molecule type" value="Genomic_DNA"/>
</dbReference>
<evidence type="ECO:0000256" key="4">
    <source>
        <dbReference type="RuleBase" id="RU000363"/>
    </source>
</evidence>
<evidence type="ECO:0000256" key="2">
    <source>
        <dbReference type="ARBA" id="ARBA00022857"/>
    </source>
</evidence>
<sequence length="273" mass="29476">MSNVKTIVVTGANRGIGRAICELLISDSSLKSATLYAGSRRGEDLGLSASEGQKIHYPQLDITSSDSISQLAKTIQQAGNPIDIVINNAGVNLDDQFSFENAKKTMDTNYRGTLAVCRAFLPLMRKDTGRIVNLSSVGSSLGPFGSELQHRFRTMKSLDELESLAQEYENAVQSGKESQLGYPSRRSYSVSKACINAFTRILANENSGLAINCCCPGWVDTDMGHQVGQPPKTPQEGARIPVRLAVGDLEGNNGCYWANDSISSRANGHVKAW</sequence>
<dbReference type="SUPFAM" id="SSF51735">
    <property type="entry name" value="NAD(P)-binding Rossmann-fold domains"/>
    <property type="match status" value="1"/>
</dbReference>
<keyword evidence="3" id="KW-0560">Oxidoreductase</keyword>
<keyword evidence="2" id="KW-0521">NADP</keyword>
<dbReference type="Pfam" id="PF00106">
    <property type="entry name" value="adh_short"/>
    <property type="match status" value="2"/>
</dbReference>
<name>A0AAN7PQB2_9EURO</name>
<evidence type="ECO:0000313" key="5">
    <source>
        <dbReference type="EMBL" id="KAK5080680.1"/>
    </source>
</evidence>
<dbReference type="GO" id="GO:0016491">
    <property type="term" value="F:oxidoreductase activity"/>
    <property type="evidence" value="ECO:0007669"/>
    <property type="project" value="UniProtKB-KW"/>
</dbReference>
<dbReference type="PANTHER" id="PTHR43963:SF6">
    <property type="entry name" value="CHAIN DEHYDROGENASE FAMILY PROTEIN, PUTATIVE (AFU_ORTHOLOGUE AFUA_3G15350)-RELATED"/>
    <property type="match status" value="1"/>
</dbReference>
<organism evidence="5 6">
    <name type="scientific">Lithohypha guttulata</name>
    <dbReference type="NCBI Taxonomy" id="1690604"/>
    <lineage>
        <taxon>Eukaryota</taxon>
        <taxon>Fungi</taxon>
        <taxon>Dikarya</taxon>
        <taxon>Ascomycota</taxon>
        <taxon>Pezizomycotina</taxon>
        <taxon>Eurotiomycetes</taxon>
        <taxon>Chaetothyriomycetidae</taxon>
        <taxon>Chaetothyriales</taxon>
        <taxon>Trichomeriaceae</taxon>
        <taxon>Lithohypha</taxon>
    </lineage>
</organism>
<evidence type="ECO:0008006" key="7">
    <source>
        <dbReference type="Google" id="ProtNLM"/>
    </source>
</evidence>
<evidence type="ECO:0000313" key="6">
    <source>
        <dbReference type="Proteomes" id="UP001309876"/>
    </source>
</evidence>
<protein>
    <recommendedName>
        <fullName evidence="7">NAD(P)-binding protein</fullName>
    </recommendedName>
</protein>
<gene>
    <name evidence="5" type="ORF">LTR05_008384</name>
</gene>
<dbReference type="InterPro" id="IPR036291">
    <property type="entry name" value="NAD(P)-bd_dom_sf"/>
</dbReference>
<proteinExistence type="inferred from homology"/>
<dbReference type="AlphaFoldDB" id="A0AAN7PQB2"/>
<dbReference type="Proteomes" id="UP001309876">
    <property type="component" value="Unassembled WGS sequence"/>
</dbReference>
<dbReference type="PANTHER" id="PTHR43963">
    <property type="entry name" value="CARBONYL REDUCTASE 1-RELATED"/>
    <property type="match status" value="1"/>
</dbReference>
<comment type="similarity">
    <text evidence="1 4">Belongs to the short-chain dehydrogenases/reductases (SDR) family.</text>
</comment>
<keyword evidence="6" id="KW-1185">Reference proteome</keyword>
<accession>A0AAN7PQB2</accession>
<evidence type="ECO:0000256" key="3">
    <source>
        <dbReference type="ARBA" id="ARBA00023002"/>
    </source>
</evidence>
<dbReference type="InterPro" id="IPR002347">
    <property type="entry name" value="SDR_fam"/>
</dbReference>
<dbReference type="PRINTS" id="PR00080">
    <property type="entry name" value="SDRFAMILY"/>
</dbReference>
<comment type="caution">
    <text evidence="5">The sequence shown here is derived from an EMBL/GenBank/DDBJ whole genome shotgun (WGS) entry which is preliminary data.</text>
</comment>
<dbReference type="PRINTS" id="PR00081">
    <property type="entry name" value="GDHRDH"/>
</dbReference>
<reference evidence="5 6" key="1">
    <citation type="submission" date="2023-08" db="EMBL/GenBank/DDBJ databases">
        <title>Black Yeasts Isolated from many extreme environments.</title>
        <authorList>
            <person name="Coleine C."/>
            <person name="Stajich J.E."/>
            <person name="Selbmann L."/>
        </authorList>
    </citation>
    <scope>NUCLEOTIDE SEQUENCE [LARGE SCALE GENOMIC DNA]</scope>
    <source>
        <strain evidence="5 6">CCFEE 5910</strain>
    </source>
</reference>
<dbReference type="Gene3D" id="3.40.50.720">
    <property type="entry name" value="NAD(P)-binding Rossmann-like Domain"/>
    <property type="match status" value="1"/>
</dbReference>